<dbReference type="EMBL" id="JARAVY010000012">
    <property type="protein sequence ID" value="MDX2912611.1"/>
    <property type="molecule type" value="Genomic_DNA"/>
</dbReference>
<gene>
    <name evidence="3" type="ORF">PV517_28550</name>
</gene>
<keyword evidence="4" id="KW-1185">Reference proteome</keyword>
<feature type="region of interest" description="Disordered" evidence="1">
    <location>
        <begin position="185"/>
        <end position="256"/>
    </location>
</feature>
<dbReference type="CDD" id="cd06577">
    <property type="entry name" value="PASTA_pknB"/>
    <property type="match status" value="1"/>
</dbReference>
<evidence type="ECO:0000259" key="2">
    <source>
        <dbReference type="Pfam" id="PF03793"/>
    </source>
</evidence>
<sequence>MVLLLLLLSSCGADCEDVAAAPGATVTVTATPGRPGSQVGKSVDSASERARQSGLSVAVHDASNQDETPGGDWTVCFEKATLSKVDFAAVPDGAPCPKKDGRRIPWPKMPNVKGATYAKAVEKLRDAVGDVDIKAAYEDEAAYDTNNDDGDYANWKVCFQSVKAGTALPYEPDVTLHAVEKGEACPSSKGLYKDPTNDPDYVEPDYADPDDGSSADDGSSGGSGSGGSSEKDYYPGDKGGCPPGGCYNPCPPGGCR</sequence>
<dbReference type="Gene3D" id="3.30.10.20">
    <property type="match status" value="1"/>
</dbReference>
<name>A0ABU4LA27_9ACTN</name>
<protein>
    <submittedName>
        <fullName evidence="3">PASTA domain-containing protein</fullName>
    </submittedName>
</protein>
<evidence type="ECO:0000313" key="3">
    <source>
        <dbReference type="EMBL" id="MDX2912611.1"/>
    </source>
</evidence>
<evidence type="ECO:0000313" key="4">
    <source>
        <dbReference type="Proteomes" id="UP001271723"/>
    </source>
</evidence>
<evidence type="ECO:0000256" key="1">
    <source>
        <dbReference type="SAM" id="MobiDB-lite"/>
    </source>
</evidence>
<feature type="compositionally biased region" description="Acidic residues" evidence="1">
    <location>
        <begin position="200"/>
        <end position="214"/>
    </location>
</feature>
<accession>A0ABU4LA27</accession>
<dbReference type="Pfam" id="PF03793">
    <property type="entry name" value="PASTA"/>
    <property type="match status" value="1"/>
</dbReference>
<dbReference type="InterPro" id="IPR005543">
    <property type="entry name" value="PASTA_dom"/>
</dbReference>
<dbReference type="Proteomes" id="UP001271723">
    <property type="component" value="Unassembled WGS sequence"/>
</dbReference>
<feature type="domain" description="PASTA" evidence="2">
    <location>
        <begin position="108"/>
        <end position="176"/>
    </location>
</feature>
<organism evidence="3 4">
    <name type="scientific">Streptomyces griseiscabiei</name>
    <dbReference type="NCBI Taxonomy" id="2993540"/>
    <lineage>
        <taxon>Bacteria</taxon>
        <taxon>Bacillati</taxon>
        <taxon>Actinomycetota</taxon>
        <taxon>Actinomycetes</taxon>
        <taxon>Kitasatosporales</taxon>
        <taxon>Streptomycetaceae</taxon>
        <taxon>Streptomyces</taxon>
    </lineage>
</organism>
<proteinExistence type="predicted"/>
<reference evidence="3 4" key="1">
    <citation type="journal article" date="2023" name="Microb. Genom.">
        <title>Mesoterricola silvestris gen. nov., sp. nov., Mesoterricola sediminis sp. nov., Geothrix oryzae sp. nov., Geothrix edaphica sp. nov., Geothrix rubra sp. nov., and Geothrix limicola sp. nov., six novel members of Acidobacteriota isolated from soils.</title>
        <authorList>
            <person name="Weisberg A.J."/>
            <person name="Pearce E."/>
            <person name="Kramer C.G."/>
            <person name="Chang J.H."/>
            <person name="Clarke C.R."/>
        </authorList>
    </citation>
    <scope>NUCLEOTIDE SEQUENCE [LARGE SCALE GENOMIC DNA]</scope>
    <source>
        <strain evidence="3 4">NRRL_B-2795</strain>
    </source>
</reference>
<comment type="caution">
    <text evidence="3">The sequence shown here is derived from an EMBL/GenBank/DDBJ whole genome shotgun (WGS) entry which is preliminary data.</text>
</comment>
<feature type="region of interest" description="Disordered" evidence="1">
    <location>
        <begin position="31"/>
        <end position="70"/>
    </location>
</feature>
<dbReference type="RefSeq" id="WP_319215001.1">
    <property type="nucleotide sequence ID" value="NZ_JARAVY010000012.1"/>
</dbReference>